<dbReference type="InterPro" id="IPR037523">
    <property type="entry name" value="VOC_core"/>
</dbReference>
<dbReference type="Pfam" id="PF12681">
    <property type="entry name" value="Glyoxalase_2"/>
    <property type="match status" value="1"/>
</dbReference>
<dbReference type="PROSITE" id="PS51819">
    <property type="entry name" value="VOC"/>
    <property type="match status" value="1"/>
</dbReference>
<dbReference type="AlphaFoldDB" id="A0A9Q4EMD6"/>
<evidence type="ECO:0000313" key="3">
    <source>
        <dbReference type="Proteomes" id="UP001073053"/>
    </source>
</evidence>
<dbReference type="InterPro" id="IPR029068">
    <property type="entry name" value="Glyas_Bleomycin-R_OHBP_Dase"/>
</dbReference>
<dbReference type="SUPFAM" id="SSF54593">
    <property type="entry name" value="Glyoxalase/Bleomycin resistance protein/Dihydroxybiphenyl dioxygenase"/>
    <property type="match status" value="1"/>
</dbReference>
<protein>
    <submittedName>
        <fullName evidence="2">VOC family protein</fullName>
    </submittedName>
</protein>
<comment type="caution">
    <text evidence="2">The sequence shown here is derived from an EMBL/GenBank/DDBJ whole genome shotgun (WGS) entry which is preliminary data.</text>
</comment>
<name>A0A9Q4EMD6_9BACI</name>
<dbReference type="Proteomes" id="UP001073053">
    <property type="component" value="Unassembled WGS sequence"/>
</dbReference>
<organism evidence="2 3">
    <name type="scientific">Bacillus halotolerans</name>
    <dbReference type="NCBI Taxonomy" id="260554"/>
    <lineage>
        <taxon>Bacteria</taxon>
        <taxon>Bacillati</taxon>
        <taxon>Bacillota</taxon>
        <taxon>Bacilli</taxon>
        <taxon>Bacillales</taxon>
        <taxon>Bacillaceae</taxon>
        <taxon>Bacillus</taxon>
    </lineage>
</organism>
<dbReference type="EMBL" id="JALAWA010000019">
    <property type="protein sequence ID" value="MCY9186947.1"/>
    <property type="molecule type" value="Genomic_DNA"/>
</dbReference>
<dbReference type="RefSeq" id="WP_024122417.1">
    <property type="nucleotide sequence ID" value="NZ_ASJT01000083.1"/>
</dbReference>
<dbReference type="PANTHER" id="PTHR36503:SF1">
    <property type="entry name" value="BLR2520 PROTEIN"/>
    <property type="match status" value="1"/>
</dbReference>
<dbReference type="PANTHER" id="PTHR36503">
    <property type="entry name" value="BLR2520 PROTEIN"/>
    <property type="match status" value="1"/>
</dbReference>
<sequence>MNLSMKYIILYVSDSQRSIHFYQHILGLPIRAEHGTYVEFDTGSTILALNTRESVKEMTPLDIPETPVSSQTFEIGFVTESVEAIIKKVREHGITIIGEPKVKPWGQTVAYIADPDGHYIEICSPME</sequence>
<evidence type="ECO:0000259" key="1">
    <source>
        <dbReference type="PROSITE" id="PS51819"/>
    </source>
</evidence>
<accession>A0A9Q4EMD6</accession>
<dbReference type="CDD" id="cd07264">
    <property type="entry name" value="VOC_like"/>
    <property type="match status" value="1"/>
</dbReference>
<dbReference type="InterPro" id="IPR025870">
    <property type="entry name" value="Glyoxalase-like_dom"/>
</dbReference>
<reference evidence="2" key="1">
    <citation type="submission" date="2022-02" db="EMBL/GenBank/DDBJ databases">
        <title>Crop Bioprotection Bacillus Genome Sequencing.</title>
        <authorList>
            <person name="Dunlap C."/>
        </authorList>
    </citation>
    <scope>NUCLEOTIDE SEQUENCE</scope>
    <source>
        <strain evidence="2">EC49O2N-C10</strain>
    </source>
</reference>
<evidence type="ECO:0000313" key="2">
    <source>
        <dbReference type="EMBL" id="MCY9186947.1"/>
    </source>
</evidence>
<dbReference type="Gene3D" id="3.10.180.10">
    <property type="entry name" value="2,3-Dihydroxybiphenyl 1,2-Dioxygenase, domain 1"/>
    <property type="match status" value="1"/>
</dbReference>
<feature type="domain" description="VOC" evidence="1">
    <location>
        <begin position="4"/>
        <end position="125"/>
    </location>
</feature>
<gene>
    <name evidence="2" type="ORF">MOF03_20375</name>
</gene>
<proteinExistence type="predicted"/>